<evidence type="ECO:0000313" key="7">
    <source>
        <dbReference type="Proteomes" id="UP000234790"/>
    </source>
</evidence>
<dbReference type="OrthoDB" id="9808275at2"/>
<dbReference type="PANTHER" id="PTHR42742">
    <property type="entry name" value="TRANSCRIPTIONAL REPRESSOR MPRA"/>
    <property type="match status" value="1"/>
</dbReference>
<dbReference type="Gene3D" id="2.60.120.10">
    <property type="entry name" value="Jelly Rolls"/>
    <property type="match status" value="2"/>
</dbReference>
<accession>A0A2K9LWG3</accession>
<reference evidence="6 7" key="1">
    <citation type="submission" date="2017-12" db="EMBL/GenBank/DDBJ databases">
        <title>Complete genome sequence of Spiroplasma monobiae MQ-1 (ATCC 33825).</title>
        <authorList>
            <person name="Tsai Y.-M."/>
            <person name="Lo W.-S."/>
            <person name="Wu P.-S."/>
            <person name="Cho S.-T."/>
            <person name="Kuo C.-H."/>
        </authorList>
    </citation>
    <scope>NUCLEOTIDE SEQUENCE [LARGE SCALE GENOMIC DNA]</scope>
    <source>
        <strain evidence="6 7">MQ-1</strain>
    </source>
</reference>
<dbReference type="InterPro" id="IPR051804">
    <property type="entry name" value="Carb_Metab_Reg_Kinase/Isom"/>
</dbReference>
<dbReference type="PANTHER" id="PTHR42742:SF3">
    <property type="entry name" value="FRUCTOKINASE"/>
    <property type="match status" value="1"/>
</dbReference>
<evidence type="ECO:0000256" key="4">
    <source>
        <dbReference type="PIRSR" id="PIRSR036894-2"/>
    </source>
</evidence>
<keyword evidence="1 3" id="KW-0479">Metal-binding</keyword>
<evidence type="ECO:0000313" key="6">
    <source>
        <dbReference type="EMBL" id="AUM62735.1"/>
    </source>
</evidence>
<dbReference type="InterPro" id="IPR011051">
    <property type="entry name" value="RmlC_Cupin_sf"/>
</dbReference>
<feature type="binding site" evidence="3">
    <location>
        <position position="167"/>
    </location>
    <ligand>
        <name>Zn(2+)</name>
        <dbReference type="ChEBI" id="CHEBI:29105"/>
    </ligand>
</feature>
<dbReference type="EMBL" id="CP025543">
    <property type="protein sequence ID" value="AUM62735.1"/>
    <property type="molecule type" value="Genomic_DNA"/>
</dbReference>
<evidence type="ECO:0000256" key="2">
    <source>
        <dbReference type="ARBA" id="ARBA00022833"/>
    </source>
</evidence>
<evidence type="ECO:0000259" key="5">
    <source>
        <dbReference type="Pfam" id="PF20511"/>
    </source>
</evidence>
<evidence type="ECO:0000256" key="3">
    <source>
        <dbReference type="PIRSR" id="PIRSR036894-1"/>
    </source>
</evidence>
<feature type="binding site" evidence="3">
    <location>
        <position position="93"/>
    </location>
    <ligand>
        <name>Zn(2+)</name>
        <dbReference type="ChEBI" id="CHEBI:29105"/>
    </ligand>
</feature>
<dbReference type="KEGG" id="smoo:SMONO_v1c04860"/>
<dbReference type="SUPFAM" id="SSF51182">
    <property type="entry name" value="RmlC-like cupins"/>
    <property type="match status" value="1"/>
</dbReference>
<dbReference type="InterPro" id="IPR046457">
    <property type="entry name" value="PMI_typeI_cat"/>
</dbReference>
<dbReference type="PIRSF" id="PIRSF036894">
    <property type="entry name" value="PMI_Firm_short"/>
    <property type="match status" value="1"/>
</dbReference>
<dbReference type="RefSeq" id="WP_101780790.1">
    <property type="nucleotide sequence ID" value="NZ_CP025543.1"/>
</dbReference>
<keyword evidence="2 3" id="KW-0862">Zinc</keyword>
<gene>
    <name evidence="6" type="primary">manA</name>
    <name evidence="6" type="ORF">SMONO_v1c04860</name>
</gene>
<name>A0A2K9LWG3_SPISQ</name>
<sequence length="304" mass="35503">MDRIIKIKPFFSERIWGGEKLREFGFDIPKNNIGEAWVISAHENGMSYLEGENISFKDFYEKNKDIFCFSKEEQYPLLTKIITANDFLSVQVHPNDEYAKNKHNSLGKPESWYILDCPENAKLIYGHKAESINQFKEMVKNGEWNNLLKEVEINKGDFLYVEPGKIHAITPGVTVYEIQRSSDITYRLYDYDRIDNNGKSRELHIEDSLKNVSIPDTSDVIIRNNKDLKFDCEYFSLEKVTVDKEKVVWKCNMDLKWYQFTVIKGKCLINDLEFKLGDSAFCIKEEGELTIEGESELLISWINL</sequence>
<dbReference type="CDD" id="cd07010">
    <property type="entry name" value="cupin_PMI_type_I_N_bac"/>
    <property type="match status" value="1"/>
</dbReference>
<comment type="cofactor">
    <cofactor evidence="3">
        <name>Zn(2+)</name>
        <dbReference type="ChEBI" id="CHEBI:29105"/>
    </cofactor>
    <text evidence="3">Binds 1 zinc ion per subunit.</text>
</comment>
<feature type="binding site" evidence="3">
    <location>
        <position position="110"/>
    </location>
    <ligand>
        <name>Zn(2+)</name>
        <dbReference type="ChEBI" id="CHEBI:29105"/>
    </ligand>
</feature>
<dbReference type="GO" id="GO:0005975">
    <property type="term" value="P:carbohydrate metabolic process"/>
    <property type="evidence" value="ECO:0007669"/>
    <property type="project" value="InterPro"/>
</dbReference>
<dbReference type="GO" id="GO:0004476">
    <property type="term" value="F:mannose-6-phosphate isomerase activity"/>
    <property type="evidence" value="ECO:0007669"/>
    <property type="project" value="InterPro"/>
</dbReference>
<keyword evidence="6" id="KW-0413">Isomerase</keyword>
<evidence type="ECO:0000256" key="1">
    <source>
        <dbReference type="ARBA" id="ARBA00022723"/>
    </source>
</evidence>
<proteinExistence type="predicted"/>
<dbReference type="GO" id="GO:0008270">
    <property type="term" value="F:zinc ion binding"/>
    <property type="evidence" value="ECO:0007669"/>
    <property type="project" value="InterPro"/>
</dbReference>
<dbReference type="Pfam" id="PF20511">
    <property type="entry name" value="PMI_typeI_cat"/>
    <property type="match status" value="1"/>
</dbReference>
<organism evidence="6 7">
    <name type="scientific">Spiroplasma monobiae MQ-1</name>
    <dbReference type="NCBI Taxonomy" id="1336748"/>
    <lineage>
        <taxon>Bacteria</taxon>
        <taxon>Bacillati</taxon>
        <taxon>Mycoplasmatota</taxon>
        <taxon>Mollicutes</taxon>
        <taxon>Entomoplasmatales</taxon>
        <taxon>Spiroplasmataceae</taxon>
        <taxon>Spiroplasma</taxon>
    </lineage>
</organism>
<feature type="domain" description="Phosphomannose isomerase type I catalytic" evidence="5">
    <location>
        <begin position="5"/>
        <end position="104"/>
    </location>
</feature>
<dbReference type="Proteomes" id="UP000234790">
    <property type="component" value="Chromosome"/>
</dbReference>
<keyword evidence="7" id="KW-1185">Reference proteome</keyword>
<protein>
    <submittedName>
        <fullName evidence="6">Mannose-6-phosphate isomerase</fullName>
    </submittedName>
</protein>
<dbReference type="InterPro" id="IPR014710">
    <property type="entry name" value="RmlC-like_jellyroll"/>
</dbReference>
<dbReference type="InterPro" id="IPR014628">
    <property type="entry name" value="Man6P_isomerase_Firm_short"/>
</dbReference>
<dbReference type="AlphaFoldDB" id="A0A2K9LWG3"/>
<feature type="active site" evidence="4">
    <location>
        <position position="187"/>
    </location>
</feature>